<accession>A0AAD4K554</accession>
<comment type="caution">
    <text evidence="2">The sequence shown here is derived from an EMBL/GenBank/DDBJ whole genome shotgun (WGS) entry which is preliminary data.</text>
</comment>
<evidence type="ECO:0000313" key="2">
    <source>
        <dbReference type="EMBL" id="KAH8377675.1"/>
    </source>
</evidence>
<feature type="region of interest" description="Disordered" evidence="1">
    <location>
        <begin position="53"/>
        <end position="90"/>
    </location>
</feature>
<feature type="compositionally biased region" description="Gly residues" evidence="1">
    <location>
        <begin position="140"/>
        <end position="159"/>
    </location>
</feature>
<name>A0AAD4K554_9MUSC</name>
<sequence length="159" mass="16059">MEYGNTGGAEFNWSYMGGMGGGGGGGGGGMGGGGAGGQSMPVYPQMGQMHTGFGGGGQQWLHSNQANQGHGYQSTMPQGQASPSPFDDYNQSMMRYTNLPKTDSGSMVPQQQQGGQSMGMNAMGNNYGGYPGSMSRNGLGNPGAGMGQGANSGYGGNWQ</sequence>
<reference evidence="2" key="1">
    <citation type="journal article" date="2021" name="Mol. Ecol. Resour.">
        <title>Phylogenomic analyses of the genus Drosophila reveals genomic signals of climate adaptation.</title>
        <authorList>
            <person name="Li F."/>
            <person name="Rane R.V."/>
            <person name="Luria V."/>
            <person name="Xiong Z."/>
            <person name="Chen J."/>
            <person name="Li Z."/>
            <person name="Catullo R.A."/>
            <person name="Griffin P.C."/>
            <person name="Schiffer M."/>
            <person name="Pearce S."/>
            <person name="Lee S.F."/>
            <person name="McElroy K."/>
            <person name="Stocker A."/>
            <person name="Shirriffs J."/>
            <person name="Cockerell F."/>
            <person name="Coppin C."/>
            <person name="Sgro C.M."/>
            <person name="Karger A."/>
            <person name="Cain J.W."/>
            <person name="Weber J.A."/>
            <person name="Santpere G."/>
            <person name="Kirschner M.W."/>
            <person name="Hoffmann A.A."/>
            <person name="Oakeshott J.G."/>
            <person name="Zhang G."/>
        </authorList>
    </citation>
    <scope>NUCLEOTIDE SEQUENCE</scope>
    <source>
        <strain evidence="2">BGI-SZ-2011g</strain>
    </source>
</reference>
<dbReference type="Proteomes" id="UP001200034">
    <property type="component" value="Unassembled WGS sequence"/>
</dbReference>
<evidence type="ECO:0000313" key="3">
    <source>
        <dbReference type="Proteomes" id="UP001200034"/>
    </source>
</evidence>
<feature type="region of interest" description="Disordered" evidence="1">
    <location>
        <begin position="139"/>
        <end position="159"/>
    </location>
</feature>
<protein>
    <submittedName>
        <fullName evidence="2">Uncharacterized protein</fullName>
    </submittedName>
</protein>
<dbReference type="AlphaFoldDB" id="A0AAD4K554"/>
<feature type="compositionally biased region" description="Polar residues" evidence="1">
    <location>
        <begin position="60"/>
        <end position="90"/>
    </location>
</feature>
<keyword evidence="3" id="KW-1185">Reference proteome</keyword>
<evidence type="ECO:0000256" key="1">
    <source>
        <dbReference type="SAM" id="MobiDB-lite"/>
    </source>
</evidence>
<dbReference type="EMBL" id="JAJJHW010001127">
    <property type="protein sequence ID" value="KAH8377675.1"/>
    <property type="molecule type" value="Genomic_DNA"/>
</dbReference>
<organism evidence="2 3">
    <name type="scientific">Drosophila rubida</name>
    <dbReference type="NCBI Taxonomy" id="30044"/>
    <lineage>
        <taxon>Eukaryota</taxon>
        <taxon>Metazoa</taxon>
        <taxon>Ecdysozoa</taxon>
        <taxon>Arthropoda</taxon>
        <taxon>Hexapoda</taxon>
        <taxon>Insecta</taxon>
        <taxon>Pterygota</taxon>
        <taxon>Neoptera</taxon>
        <taxon>Endopterygota</taxon>
        <taxon>Diptera</taxon>
        <taxon>Brachycera</taxon>
        <taxon>Muscomorpha</taxon>
        <taxon>Ephydroidea</taxon>
        <taxon>Drosophilidae</taxon>
        <taxon>Drosophila</taxon>
    </lineage>
</organism>
<gene>
    <name evidence="2" type="ORF">KR093_006597</name>
</gene>
<proteinExistence type="predicted"/>